<dbReference type="PANTHER" id="PTHR31988">
    <property type="entry name" value="ESTERASE, PUTATIVE (DUF303)-RELATED"/>
    <property type="match status" value="1"/>
</dbReference>
<evidence type="ECO:0000313" key="4">
    <source>
        <dbReference type="EMBL" id="RNI26825.1"/>
    </source>
</evidence>
<feature type="chain" id="PRO_5017923081" evidence="2">
    <location>
        <begin position="23"/>
        <end position="283"/>
    </location>
</feature>
<dbReference type="AlphaFoldDB" id="A0A3M9MNQ4"/>
<dbReference type="Pfam" id="PF03629">
    <property type="entry name" value="SASA"/>
    <property type="match status" value="1"/>
</dbReference>
<organism evidence="4 5">
    <name type="scientific">Rufibacter latericius</name>
    <dbReference type="NCBI Taxonomy" id="2487040"/>
    <lineage>
        <taxon>Bacteria</taxon>
        <taxon>Pseudomonadati</taxon>
        <taxon>Bacteroidota</taxon>
        <taxon>Cytophagia</taxon>
        <taxon>Cytophagales</taxon>
        <taxon>Hymenobacteraceae</taxon>
        <taxon>Rufibacter</taxon>
    </lineage>
</organism>
<keyword evidence="2" id="KW-0732">Signal</keyword>
<reference evidence="4 5" key="1">
    <citation type="submission" date="2018-11" db="EMBL/GenBank/DDBJ databases">
        <title>Rufibacter latericius sp. nov., isolated from water in Baiyang Lake.</title>
        <authorList>
            <person name="Yang Y."/>
        </authorList>
    </citation>
    <scope>NUCLEOTIDE SEQUENCE [LARGE SCALE GENOMIC DNA]</scope>
    <source>
        <strain evidence="4 5">R-22-1c-1</strain>
    </source>
</reference>
<comment type="caution">
    <text evidence="4">The sequence shown here is derived from an EMBL/GenBank/DDBJ whole genome shotgun (WGS) entry which is preliminary data.</text>
</comment>
<dbReference type="Gene3D" id="3.40.50.1110">
    <property type="entry name" value="SGNH hydrolase"/>
    <property type="match status" value="1"/>
</dbReference>
<proteinExistence type="predicted"/>
<feature type="domain" description="Sialate O-acetylesterase" evidence="3">
    <location>
        <begin position="27"/>
        <end position="272"/>
    </location>
</feature>
<feature type="signal peptide" evidence="2">
    <location>
        <begin position="1"/>
        <end position="22"/>
    </location>
</feature>
<keyword evidence="1" id="KW-0378">Hydrolase</keyword>
<sequence length="283" mass="31127">MNYKRSLSLLAVLFWLHTAALAQDPNFYIFLCFGQSNMEGHAKFEPQDTTANNRFKVLEAVDCPELGRKKGEWYPATPPLARCNTGLTPADYFGRTLLATLPENIKVGVINVAVGGCKIELFEKGTYQSYVATAPDWMTAALVPYDKNPYGRLVEMAKLAQKDGVIKGILMHQGESNTGDEAWPSKVKGVYDNLVKDLNLNPKKVPLLAGEMVSKEQGGKCASMNAIIAKLPQVIPKAHVISSEGCPAVTDQLHFSAEGYRKLGRRYGAKMLTLLGYKNVRAE</sequence>
<evidence type="ECO:0000256" key="1">
    <source>
        <dbReference type="ARBA" id="ARBA00022801"/>
    </source>
</evidence>
<accession>A0A3M9MNQ4</accession>
<evidence type="ECO:0000256" key="2">
    <source>
        <dbReference type="SAM" id="SignalP"/>
    </source>
</evidence>
<dbReference type="OrthoDB" id="9795554at2"/>
<evidence type="ECO:0000259" key="3">
    <source>
        <dbReference type="Pfam" id="PF03629"/>
    </source>
</evidence>
<dbReference type="RefSeq" id="WP_123126832.1">
    <property type="nucleotide sequence ID" value="NZ_RJJD01000005.1"/>
</dbReference>
<name>A0A3M9MNQ4_9BACT</name>
<dbReference type="InterPro" id="IPR036514">
    <property type="entry name" value="SGNH_hydro_sf"/>
</dbReference>
<dbReference type="GO" id="GO:0016788">
    <property type="term" value="F:hydrolase activity, acting on ester bonds"/>
    <property type="evidence" value="ECO:0007669"/>
    <property type="project" value="UniProtKB-ARBA"/>
</dbReference>
<dbReference type="EMBL" id="RJJD01000005">
    <property type="protein sequence ID" value="RNI26825.1"/>
    <property type="molecule type" value="Genomic_DNA"/>
</dbReference>
<evidence type="ECO:0000313" key="5">
    <source>
        <dbReference type="Proteomes" id="UP000272117"/>
    </source>
</evidence>
<dbReference type="InterPro" id="IPR005181">
    <property type="entry name" value="SASA"/>
</dbReference>
<dbReference type="SUPFAM" id="SSF52266">
    <property type="entry name" value="SGNH hydrolase"/>
    <property type="match status" value="1"/>
</dbReference>
<dbReference type="InterPro" id="IPR052940">
    <property type="entry name" value="Carb_Esterase_6"/>
</dbReference>
<gene>
    <name evidence="4" type="ORF">EFB08_10095</name>
</gene>
<protein>
    <submittedName>
        <fullName evidence="4">Sialate O-acetylesterase</fullName>
    </submittedName>
</protein>
<dbReference type="Proteomes" id="UP000272117">
    <property type="component" value="Unassembled WGS sequence"/>
</dbReference>
<dbReference type="PANTHER" id="PTHR31988:SF19">
    <property type="entry name" value="9-O-ACETYL-N-ACETYLNEURAMINIC ACID DEACETYLASE-RELATED"/>
    <property type="match status" value="1"/>
</dbReference>
<keyword evidence="5" id="KW-1185">Reference proteome</keyword>